<dbReference type="CDD" id="cd00093">
    <property type="entry name" value="HTH_XRE"/>
    <property type="match status" value="1"/>
</dbReference>
<dbReference type="InterPro" id="IPR001387">
    <property type="entry name" value="Cro/C1-type_HTH"/>
</dbReference>
<name>A0A3D9F834_9SPHN</name>
<proteinExistence type="predicted"/>
<keyword evidence="3" id="KW-1185">Reference proteome</keyword>
<evidence type="ECO:0000259" key="1">
    <source>
        <dbReference type="PROSITE" id="PS50943"/>
    </source>
</evidence>
<dbReference type="GO" id="GO:0006355">
    <property type="term" value="P:regulation of DNA-templated transcription"/>
    <property type="evidence" value="ECO:0007669"/>
    <property type="project" value="InterPro"/>
</dbReference>
<dbReference type="AlphaFoldDB" id="A0A3D9F834"/>
<dbReference type="OrthoDB" id="9794834at2"/>
<dbReference type="GO" id="GO:0001046">
    <property type="term" value="F:core promoter sequence-specific DNA binding"/>
    <property type="evidence" value="ECO:0007669"/>
    <property type="project" value="TreeGrafter"/>
</dbReference>
<dbReference type="Gene3D" id="1.10.260.40">
    <property type="entry name" value="lambda repressor-like DNA-binding domains"/>
    <property type="match status" value="1"/>
</dbReference>
<dbReference type="PANTHER" id="PTHR40455:SF1">
    <property type="entry name" value="ANTITOXIN HIGA"/>
    <property type="match status" value="1"/>
</dbReference>
<accession>A0A3D9F834</accession>
<dbReference type="RefSeq" id="WP_116237433.1">
    <property type="nucleotide sequence ID" value="NZ_QRDP01000008.1"/>
</dbReference>
<feature type="domain" description="HTH cro/C1-type" evidence="1">
    <location>
        <begin position="62"/>
        <end position="115"/>
    </location>
</feature>
<dbReference type="InterPro" id="IPR039060">
    <property type="entry name" value="Antitox_HigA"/>
</dbReference>
<reference evidence="2 3" key="1">
    <citation type="submission" date="2018-07" db="EMBL/GenBank/DDBJ databases">
        <title>Genomic Encyclopedia of Type Strains, Phase IV (KMG-IV): sequencing the most valuable type-strain genomes for metagenomic binning, comparative biology and taxonomic classification.</title>
        <authorList>
            <person name="Goeker M."/>
        </authorList>
    </citation>
    <scope>NUCLEOTIDE SEQUENCE [LARGE SCALE GENOMIC DNA]</scope>
    <source>
        <strain evidence="2 3">DSM 26725</strain>
    </source>
</reference>
<dbReference type="PANTHER" id="PTHR40455">
    <property type="entry name" value="ANTITOXIN HIGA"/>
    <property type="match status" value="1"/>
</dbReference>
<gene>
    <name evidence="2" type="ORF">DFR46_2942</name>
</gene>
<dbReference type="Proteomes" id="UP000256310">
    <property type="component" value="Unassembled WGS sequence"/>
</dbReference>
<dbReference type="SUPFAM" id="SSF47413">
    <property type="entry name" value="lambda repressor-like DNA-binding domains"/>
    <property type="match status" value="1"/>
</dbReference>
<evidence type="ECO:0000313" key="2">
    <source>
        <dbReference type="EMBL" id="RED11760.1"/>
    </source>
</evidence>
<dbReference type="PROSITE" id="PS50943">
    <property type="entry name" value="HTH_CROC1"/>
    <property type="match status" value="1"/>
</dbReference>
<dbReference type="SMART" id="SM00530">
    <property type="entry name" value="HTH_XRE"/>
    <property type="match status" value="1"/>
</dbReference>
<protein>
    <submittedName>
        <fullName evidence="2">HTH-type transcriptional regulator/antitoxin HigA</fullName>
    </submittedName>
</protein>
<comment type="caution">
    <text evidence="2">The sequence shown here is derived from an EMBL/GenBank/DDBJ whole genome shotgun (WGS) entry which is preliminary data.</text>
</comment>
<sequence>MSNVRPIRNDADYDAALARVDYLMSNPVSGDLRDELDVQTTLIEVYEDEHYPIDLPSPIEAIQFRMEQANLSQADLVPYIGSRAKVSEVLSGKRTLTLKMIRALNAHLGIPAEVLIGDTNVVDLQESTKEVRWDRFPIKELLKRGWLETTTRAAKSAEELMAGLLQQAGGMRAVPQALYRKNDSTRQNASMDPYALQAWCLYVLAKARERKLPATYHEGAIDQDFLRFLATLSRLPDGPKRAVEALAQKGVAVVYARHLPKTYLDGAAMRTKEQVPVIGLSLRFDRLDNFWFCLLHEAVHVWRHLKDEHDFFIDDLKLDPTDHSEDWSVEEEADLLAQEALIPTNKWSDADLLSKATPFRVMAFAQSVNVHPAIVAGRVRRETGNYRLLSQFVGSNEVRQHFEEAS</sequence>
<organism evidence="2 3">
    <name type="scientific">Parasphingopyxis lamellibrachiae</name>
    <dbReference type="NCBI Taxonomy" id="680125"/>
    <lineage>
        <taxon>Bacteria</taxon>
        <taxon>Pseudomonadati</taxon>
        <taxon>Pseudomonadota</taxon>
        <taxon>Alphaproteobacteria</taxon>
        <taxon>Sphingomonadales</taxon>
        <taxon>Sphingomonadaceae</taxon>
        <taxon>Parasphingopyxis</taxon>
    </lineage>
</organism>
<dbReference type="EMBL" id="QRDP01000008">
    <property type="protein sequence ID" value="RED11760.1"/>
    <property type="molecule type" value="Genomic_DNA"/>
</dbReference>
<evidence type="ECO:0000313" key="3">
    <source>
        <dbReference type="Proteomes" id="UP000256310"/>
    </source>
</evidence>
<dbReference type="InterPro" id="IPR010982">
    <property type="entry name" value="Lambda_DNA-bd_dom_sf"/>
</dbReference>